<protein>
    <submittedName>
        <fullName evidence="3">PA14 domain protein</fullName>
    </submittedName>
</protein>
<name>A0A0P1ES29_9RHOB</name>
<sequence>MKSLLGKILAAAALFVGTTASAEIINLTPADPQPTGLKQGLSVVYAVNDRKVRTLGPAKRRIERFGEPGKPLAGLNYPDKGKDAEVLTSGRSILVSAMVNGYIKFPAAGTYGVEFYTNDGAQIWISGQTVGKLDKVTACASAGRPQVNVPKAGWYDIQVLYFQKEGTACFESEWTPPGGKRQLIPDSAFGYK</sequence>
<dbReference type="Proteomes" id="UP000054823">
    <property type="component" value="Unassembled WGS sequence"/>
</dbReference>
<dbReference type="PROSITE" id="PS51820">
    <property type="entry name" value="PA14"/>
    <property type="match status" value="1"/>
</dbReference>
<feature type="signal peptide" evidence="1">
    <location>
        <begin position="1"/>
        <end position="22"/>
    </location>
</feature>
<keyword evidence="4" id="KW-1185">Reference proteome</keyword>
<dbReference type="InterPro" id="IPR011658">
    <property type="entry name" value="PA14_dom"/>
</dbReference>
<dbReference type="SUPFAM" id="SSF56988">
    <property type="entry name" value="Anthrax protective antigen"/>
    <property type="match status" value="1"/>
</dbReference>
<dbReference type="Gene3D" id="3.90.182.10">
    <property type="entry name" value="Toxin - Anthrax Protective Antigen,domain 1"/>
    <property type="match status" value="1"/>
</dbReference>
<dbReference type="EMBL" id="CYPW01000027">
    <property type="protein sequence ID" value="CUH53335.1"/>
    <property type="molecule type" value="Genomic_DNA"/>
</dbReference>
<evidence type="ECO:0000259" key="2">
    <source>
        <dbReference type="PROSITE" id="PS51820"/>
    </source>
</evidence>
<feature type="domain" description="PA14" evidence="2">
    <location>
        <begin position="36"/>
        <end position="188"/>
    </location>
</feature>
<accession>A0A0P1ES29</accession>
<dbReference type="InterPro" id="IPR037524">
    <property type="entry name" value="PA14/GLEYA"/>
</dbReference>
<dbReference type="AlphaFoldDB" id="A0A0P1ES29"/>
<dbReference type="STRING" id="321267.SHM7688_02789"/>
<organism evidence="3 4">
    <name type="scientific">Shimia marina</name>
    <dbReference type="NCBI Taxonomy" id="321267"/>
    <lineage>
        <taxon>Bacteria</taxon>
        <taxon>Pseudomonadati</taxon>
        <taxon>Pseudomonadota</taxon>
        <taxon>Alphaproteobacteria</taxon>
        <taxon>Rhodobacterales</taxon>
        <taxon>Roseobacteraceae</taxon>
    </lineage>
</organism>
<dbReference type="OrthoDB" id="7722285at2"/>
<evidence type="ECO:0000256" key="1">
    <source>
        <dbReference type="SAM" id="SignalP"/>
    </source>
</evidence>
<keyword evidence="1" id="KW-0732">Signal</keyword>
<dbReference type="Pfam" id="PF07691">
    <property type="entry name" value="PA14"/>
    <property type="match status" value="1"/>
</dbReference>
<gene>
    <name evidence="3" type="ORF">SHM7688_02789</name>
</gene>
<dbReference type="RefSeq" id="WP_144432588.1">
    <property type="nucleotide sequence ID" value="NZ_CYPW01000027.1"/>
</dbReference>
<feature type="chain" id="PRO_5006061839" evidence="1">
    <location>
        <begin position="23"/>
        <end position="192"/>
    </location>
</feature>
<evidence type="ECO:0000313" key="4">
    <source>
        <dbReference type="Proteomes" id="UP000054823"/>
    </source>
</evidence>
<evidence type="ECO:0000313" key="3">
    <source>
        <dbReference type="EMBL" id="CUH53335.1"/>
    </source>
</evidence>
<reference evidence="3 4" key="1">
    <citation type="submission" date="2015-09" db="EMBL/GenBank/DDBJ databases">
        <authorList>
            <consortium name="Swine Surveillance"/>
        </authorList>
    </citation>
    <scope>NUCLEOTIDE SEQUENCE [LARGE SCALE GENOMIC DNA]</scope>
    <source>
        <strain evidence="3 4">CECT 7688</strain>
    </source>
</reference>
<proteinExistence type="predicted"/>